<dbReference type="Proteomes" id="UP000180254">
    <property type="component" value="Unassembled WGS sequence"/>
</dbReference>
<feature type="site" description="Raises pKa of active site His" evidence="4">
    <location>
        <position position="139"/>
    </location>
</feature>
<comment type="function">
    <text evidence="4">Catalyzes the transfer of a formyl group from 10-formyltetrahydrofolate to 5-phospho-ribosyl-glycinamide (GAR), producing 5-phospho-ribosyl-N-formylglycinamide (FGAR) and tetrahydrofolate.</text>
</comment>
<reference evidence="6 7" key="1">
    <citation type="submission" date="2016-09" db="EMBL/GenBank/DDBJ databases">
        <title>Genome sequence of Eubacterium angustum.</title>
        <authorList>
            <person name="Poehlein A."/>
            <person name="Daniel R."/>
        </authorList>
    </citation>
    <scope>NUCLEOTIDE SEQUENCE [LARGE SCALE GENOMIC DNA]</scope>
    <source>
        <strain evidence="6 7">DSM 1989</strain>
    </source>
</reference>
<accession>A0A1S1V7X6</accession>
<dbReference type="NCBIfam" id="TIGR00639">
    <property type="entry name" value="PurN"/>
    <property type="match status" value="1"/>
</dbReference>
<comment type="similarity">
    <text evidence="4">Belongs to the GART family.</text>
</comment>
<name>A0A1S1V7X6_9FIRM</name>
<dbReference type="InterPro" id="IPR002376">
    <property type="entry name" value="Formyl_transf_N"/>
</dbReference>
<evidence type="ECO:0000256" key="3">
    <source>
        <dbReference type="ARBA" id="ARBA00022755"/>
    </source>
</evidence>
<feature type="binding site" evidence="4">
    <location>
        <position position="96"/>
    </location>
    <ligand>
        <name>(6R)-10-formyltetrahydrofolate</name>
        <dbReference type="ChEBI" id="CHEBI:195366"/>
    </ligand>
</feature>
<dbReference type="HAMAP" id="MF_01930">
    <property type="entry name" value="PurN"/>
    <property type="match status" value="1"/>
</dbReference>
<gene>
    <name evidence="4 6" type="primary">purN</name>
    <name evidence="6" type="ORF">EUAN_04950</name>
</gene>
<dbReference type="CDD" id="cd08645">
    <property type="entry name" value="FMT_core_GART"/>
    <property type="match status" value="1"/>
</dbReference>
<keyword evidence="7" id="KW-1185">Reference proteome</keyword>
<dbReference type="GO" id="GO:0006189">
    <property type="term" value="P:'de novo' IMP biosynthetic process"/>
    <property type="evidence" value="ECO:0007669"/>
    <property type="project" value="UniProtKB-UniRule"/>
</dbReference>
<evidence type="ECO:0000313" key="6">
    <source>
        <dbReference type="EMBL" id="OHW62711.1"/>
    </source>
</evidence>
<evidence type="ECO:0000259" key="5">
    <source>
        <dbReference type="Pfam" id="PF00551"/>
    </source>
</evidence>
<keyword evidence="3 4" id="KW-0658">Purine biosynthesis</keyword>
<dbReference type="Gene3D" id="3.40.50.170">
    <property type="entry name" value="Formyl transferase, N-terminal domain"/>
    <property type="match status" value="1"/>
</dbReference>
<feature type="binding site" evidence="4">
    <location>
        <position position="56"/>
    </location>
    <ligand>
        <name>(6R)-10-formyltetrahydrofolate</name>
        <dbReference type="ChEBI" id="CHEBI:195366"/>
    </ligand>
</feature>
<sequence length="195" mass="20921">MASGNGSNLQALIDAGKSGNLGGCVELVISGSIESHALLRAEKSDIDSLYVRSMVRDGGTVLEELKKKKIGLVVLAGYMDILGSDFVEAYRGRIINIHPSLIPSFSGMGYYGQKVHSAVIERGVKLTGATVHFVDEGADTGPIIIQKPVTVEDKDTPETIGKKVLEVEHEIIVEAVRLYCKGKLDLSKGRVEILS</sequence>
<comment type="pathway">
    <text evidence="1 4">Purine metabolism; IMP biosynthesis via de novo pathway; N(2)-formyl-N(1)-(5-phospho-D-ribosyl)glycinamide from N(1)-(5-phospho-D-ribosyl)glycinamide (10-formyl THF route): step 1/1.</text>
</comment>
<dbReference type="EMBL" id="MKIE01000002">
    <property type="protein sequence ID" value="OHW62711.1"/>
    <property type="molecule type" value="Genomic_DNA"/>
</dbReference>
<feature type="binding site" evidence="4">
    <location>
        <begin position="6"/>
        <end position="8"/>
    </location>
    <ligand>
        <name>N(1)-(5-phospho-beta-D-ribosyl)glycinamide</name>
        <dbReference type="ChEBI" id="CHEBI:143788"/>
    </ligand>
</feature>
<evidence type="ECO:0000256" key="4">
    <source>
        <dbReference type="HAMAP-Rule" id="MF_01930"/>
    </source>
</evidence>
<dbReference type="STRING" id="39480.EUAN_04950"/>
<dbReference type="InterPro" id="IPR004607">
    <property type="entry name" value="GART"/>
</dbReference>
<organism evidence="6 7">
    <name type="scientific">Andreesenia angusta</name>
    <dbReference type="NCBI Taxonomy" id="39480"/>
    <lineage>
        <taxon>Bacteria</taxon>
        <taxon>Bacillati</taxon>
        <taxon>Bacillota</taxon>
        <taxon>Tissierellia</taxon>
        <taxon>Tissierellales</taxon>
        <taxon>Gottschalkiaceae</taxon>
        <taxon>Andreesenia</taxon>
    </lineage>
</organism>
<evidence type="ECO:0000256" key="2">
    <source>
        <dbReference type="ARBA" id="ARBA00022679"/>
    </source>
</evidence>
<dbReference type="InterPro" id="IPR036477">
    <property type="entry name" value="Formyl_transf_N_sf"/>
</dbReference>
<dbReference type="SUPFAM" id="SSF53328">
    <property type="entry name" value="Formyltransferase"/>
    <property type="match status" value="1"/>
</dbReference>
<dbReference type="PANTHER" id="PTHR43369">
    <property type="entry name" value="PHOSPHORIBOSYLGLYCINAMIDE FORMYLTRANSFERASE"/>
    <property type="match status" value="1"/>
</dbReference>
<dbReference type="AlphaFoldDB" id="A0A1S1V7X6"/>
<dbReference type="EC" id="2.1.2.2" evidence="4"/>
<evidence type="ECO:0000313" key="7">
    <source>
        <dbReference type="Proteomes" id="UP000180254"/>
    </source>
</evidence>
<dbReference type="Pfam" id="PF00551">
    <property type="entry name" value="Formyl_trans_N"/>
    <property type="match status" value="1"/>
</dbReference>
<keyword evidence="2 4" id="KW-0808">Transferase</keyword>
<feature type="domain" description="Formyl transferase N-terminal" evidence="5">
    <location>
        <begin position="2"/>
        <end position="176"/>
    </location>
</feature>
<dbReference type="UniPathway" id="UPA00074">
    <property type="reaction ID" value="UER00126"/>
</dbReference>
<comment type="caution">
    <text evidence="6">The sequence shown here is derived from an EMBL/GenBank/DDBJ whole genome shotgun (WGS) entry which is preliminary data.</text>
</comment>
<dbReference type="PANTHER" id="PTHR43369:SF2">
    <property type="entry name" value="PHOSPHORIBOSYLGLYCINAMIDE FORMYLTRANSFERASE"/>
    <property type="match status" value="1"/>
</dbReference>
<proteinExistence type="inferred from homology"/>
<feature type="active site" description="Proton donor" evidence="4">
    <location>
        <position position="98"/>
    </location>
</feature>
<comment type="caution">
    <text evidence="4">Lacks conserved residue(s) required for the propagation of feature annotation.</text>
</comment>
<evidence type="ECO:0000256" key="1">
    <source>
        <dbReference type="ARBA" id="ARBA00005054"/>
    </source>
</evidence>
<dbReference type="GO" id="GO:0004644">
    <property type="term" value="F:phosphoribosylglycinamide formyltransferase activity"/>
    <property type="evidence" value="ECO:0007669"/>
    <property type="project" value="UniProtKB-UniRule"/>
</dbReference>
<dbReference type="GO" id="GO:0005737">
    <property type="term" value="C:cytoplasm"/>
    <property type="evidence" value="ECO:0007669"/>
    <property type="project" value="TreeGrafter"/>
</dbReference>
<protein>
    <recommendedName>
        <fullName evidence="4">Phosphoribosylglycinamide formyltransferase</fullName>
        <ecNumber evidence="4">2.1.2.2</ecNumber>
    </recommendedName>
    <alternativeName>
        <fullName evidence="4">5'-phosphoribosylglycinamide transformylase</fullName>
    </alternativeName>
    <alternativeName>
        <fullName evidence="4">GAR transformylase</fullName>
        <shortName evidence="4">GART</shortName>
    </alternativeName>
</protein>
<comment type="catalytic activity">
    <reaction evidence="4">
        <text>N(1)-(5-phospho-beta-D-ribosyl)glycinamide + (6R)-10-formyltetrahydrofolate = N(2)-formyl-N(1)-(5-phospho-beta-D-ribosyl)glycinamide + (6S)-5,6,7,8-tetrahydrofolate + H(+)</text>
        <dbReference type="Rhea" id="RHEA:15053"/>
        <dbReference type="ChEBI" id="CHEBI:15378"/>
        <dbReference type="ChEBI" id="CHEBI:57453"/>
        <dbReference type="ChEBI" id="CHEBI:143788"/>
        <dbReference type="ChEBI" id="CHEBI:147286"/>
        <dbReference type="ChEBI" id="CHEBI:195366"/>
        <dbReference type="EC" id="2.1.2.2"/>
    </reaction>
</comment>